<organism evidence="3 4">
    <name type="scientific">Lederbergia ruris</name>
    <dbReference type="NCBI Taxonomy" id="217495"/>
    <lineage>
        <taxon>Bacteria</taxon>
        <taxon>Bacillati</taxon>
        <taxon>Bacillota</taxon>
        <taxon>Bacilli</taxon>
        <taxon>Bacillales</taxon>
        <taxon>Bacillaceae</taxon>
        <taxon>Lederbergia</taxon>
    </lineage>
</organism>
<keyword evidence="1" id="KW-0472">Membrane</keyword>
<proteinExistence type="predicted"/>
<evidence type="ECO:0000313" key="4">
    <source>
        <dbReference type="Proteomes" id="UP000679950"/>
    </source>
</evidence>
<feature type="domain" description="DUF4350" evidence="2">
    <location>
        <begin position="41"/>
        <end position="211"/>
    </location>
</feature>
<accession>A0ABQ4KFG7</accession>
<keyword evidence="1" id="KW-1133">Transmembrane helix</keyword>
<comment type="caution">
    <text evidence="3">The sequence shown here is derived from an EMBL/GenBank/DDBJ whole genome shotgun (WGS) entry which is preliminary data.</text>
</comment>
<reference evidence="3 4" key="1">
    <citation type="submission" date="2021-03" db="EMBL/GenBank/DDBJ databases">
        <title>Antimicrobial resistance genes in bacteria isolated from Japanese honey, and their potential for conferring macrolide and lincosamide resistance in the American foulbrood pathogen Paenibacillus larvae.</title>
        <authorList>
            <person name="Okamoto M."/>
            <person name="Kumagai M."/>
            <person name="Kanamori H."/>
            <person name="Takamatsu D."/>
        </authorList>
    </citation>
    <scope>NUCLEOTIDE SEQUENCE [LARGE SCALE GENOMIC DNA]</scope>
    <source>
        <strain evidence="3 4">J8TS2</strain>
    </source>
</reference>
<feature type="transmembrane region" description="Helical" evidence="1">
    <location>
        <begin position="12"/>
        <end position="29"/>
    </location>
</feature>
<feature type="transmembrane region" description="Helical" evidence="1">
    <location>
        <begin position="238"/>
        <end position="258"/>
    </location>
</feature>
<evidence type="ECO:0000256" key="1">
    <source>
        <dbReference type="SAM" id="Phobius"/>
    </source>
</evidence>
<name>A0ABQ4KFG7_9BACI</name>
<evidence type="ECO:0000259" key="2">
    <source>
        <dbReference type="Pfam" id="PF14258"/>
    </source>
</evidence>
<gene>
    <name evidence="3" type="ORF">J8TS2_09660</name>
</gene>
<keyword evidence="1" id="KW-0812">Transmembrane</keyword>
<evidence type="ECO:0000313" key="3">
    <source>
        <dbReference type="EMBL" id="GIN56647.1"/>
    </source>
</evidence>
<dbReference type="EMBL" id="BORB01000005">
    <property type="protein sequence ID" value="GIN56647.1"/>
    <property type="molecule type" value="Genomic_DNA"/>
</dbReference>
<dbReference type="RefSeq" id="WP_212965642.1">
    <property type="nucleotide sequence ID" value="NZ_BORB01000005.1"/>
</dbReference>
<protein>
    <recommendedName>
        <fullName evidence="2">DUF4350 domain-containing protein</fullName>
    </recommendedName>
</protein>
<dbReference type="Pfam" id="PF14258">
    <property type="entry name" value="DUF4350"/>
    <property type="match status" value="1"/>
</dbReference>
<sequence length="379" mass="44145">MQPQSSHKRIWIWMTVLLIIFIILSYLFYTPNQKEYPNFVSQSPSPTGVKAFYTYLDQEFDSVKRFHYSSEQLPMTDHNQLLIIIEPFIMPDSKEMQEYQAYMEAGNTILLISETPDDFFGLTTEPTSVNNLDEVETVVDQNGRELQALLTSPLRLITKEGDQILLHDEEGPLGLKHSYGNGQLYVVNSPKWLANKEILTADHIPIITSLLNDIAPSEILFDEYLHGSQSPLTTVNTYPKWFILFMIQAAFLTLLWLWNTGKRFGPIFIPREESVRFSDERLKALSSWYLKGKLYHDSLHTQAEYVRTLMKERWGISSTKDWPDILDDLLRRDINIPDTDLATFIKKLTNALTKKDMSKQEYVYWSKNIDRLRKEVEEG</sequence>
<keyword evidence="4" id="KW-1185">Reference proteome</keyword>
<dbReference type="Proteomes" id="UP000679950">
    <property type="component" value="Unassembled WGS sequence"/>
</dbReference>
<dbReference type="InterPro" id="IPR025646">
    <property type="entry name" value="DUF4350"/>
</dbReference>